<reference evidence="1 2" key="1">
    <citation type="submission" date="2018-07" db="EMBL/GenBank/DDBJ databases">
        <title>Genomic Encyclopedia of Type Strains, Phase IV (KMG-IV): sequencing the most valuable type-strain genomes for metagenomic binning, comparative biology and taxonomic classification.</title>
        <authorList>
            <person name="Goeker M."/>
        </authorList>
    </citation>
    <scope>NUCLEOTIDE SEQUENCE [LARGE SCALE GENOMIC DNA]</scope>
    <source>
        <strain evidence="1 2">DSM 14324</strain>
    </source>
</reference>
<name>A0A3D9E0T8_9GAMM</name>
<dbReference type="RefSeq" id="WP_115852393.1">
    <property type="nucleotide sequence ID" value="NZ_QRDJ01000001.1"/>
</dbReference>
<comment type="caution">
    <text evidence="1">The sequence shown here is derived from an EMBL/GenBank/DDBJ whole genome shotgun (WGS) entry which is preliminary data.</text>
</comment>
<dbReference type="AlphaFoldDB" id="A0A3D9E0T8"/>
<dbReference type="Proteomes" id="UP000256334">
    <property type="component" value="Unassembled WGS sequence"/>
</dbReference>
<keyword evidence="2" id="KW-1185">Reference proteome</keyword>
<sequence>MDNERFKRLESIAIHAPPAPESFELSPDEIEPLPDSLASFIYCRDRHPDLPDDEVVQKALSKWRARYEDGLYIDYFLPGTASEEQAKLVAVFWKEYTDREEEYQLEIDQREKERSTVSARNAARRQARWSIVYAWMLIEELSVHDVVLKGYFPD</sequence>
<gene>
    <name evidence="1" type="ORF">C8D72_0004</name>
</gene>
<proteinExistence type="predicted"/>
<accession>A0A3D9E0T8</accession>
<organism evidence="1 2">
    <name type="scientific">Kushneria indalinina DSM 14324</name>
    <dbReference type="NCBI Taxonomy" id="1122140"/>
    <lineage>
        <taxon>Bacteria</taxon>
        <taxon>Pseudomonadati</taxon>
        <taxon>Pseudomonadota</taxon>
        <taxon>Gammaproteobacteria</taxon>
        <taxon>Oceanospirillales</taxon>
        <taxon>Halomonadaceae</taxon>
        <taxon>Kushneria</taxon>
    </lineage>
</organism>
<evidence type="ECO:0000313" key="2">
    <source>
        <dbReference type="Proteomes" id="UP000256334"/>
    </source>
</evidence>
<dbReference type="EMBL" id="QRDJ01000001">
    <property type="protein sequence ID" value="REC96672.1"/>
    <property type="molecule type" value="Genomic_DNA"/>
</dbReference>
<evidence type="ECO:0000313" key="1">
    <source>
        <dbReference type="EMBL" id="REC96672.1"/>
    </source>
</evidence>
<protein>
    <submittedName>
        <fullName evidence="1">Uncharacterized protein</fullName>
    </submittedName>
</protein>